<reference evidence="1 2" key="1">
    <citation type="journal article" date="2020" name="ISME J.">
        <title>Comparative genomics reveals insights into cyanobacterial evolution and habitat adaptation.</title>
        <authorList>
            <person name="Chen M.Y."/>
            <person name="Teng W.K."/>
            <person name="Zhao L."/>
            <person name="Hu C.X."/>
            <person name="Zhou Y.K."/>
            <person name="Han B.P."/>
            <person name="Song L.R."/>
            <person name="Shu W.S."/>
        </authorList>
    </citation>
    <scope>NUCLEOTIDE SEQUENCE [LARGE SCALE GENOMIC DNA]</scope>
    <source>
        <strain evidence="1 2">FACHB-318</strain>
    </source>
</reference>
<proteinExistence type="predicted"/>
<organism evidence="1 2">
    <name type="scientific">Anabaena cylindrica FACHB-318</name>
    <dbReference type="NCBI Taxonomy" id="2692880"/>
    <lineage>
        <taxon>Bacteria</taxon>
        <taxon>Bacillati</taxon>
        <taxon>Cyanobacteriota</taxon>
        <taxon>Cyanophyceae</taxon>
        <taxon>Nostocales</taxon>
        <taxon>Nostocaceae</taxon>
        <taxon>Anabaena</taxon>
    </lineage>
</organism>
<keyword evidence="2" id="KW-1185">Reference proteome</keyword>
<accession>A0ABR7ZQB1</accession>
<evidence type="ECO:0000313" key="1">
    <source>
        <dbReference type="EMBL" id="MBD2174396.1"/>
    </source>
</evidence>
<protein>
    <submittedName>
        <fullName evidence="1">Uncharacterized protein</fullName>
    </submittedName>
</protein>
<dbReference type="RefSeq" id="WP_010999675.1">
    <property type="nucleotide sequence ID" value="NZ_JACJQC010000030.1"/>
</dbReference>
<sequence length="51" mass="5737">MAQWSGCDGASIYTLIITCLLTEVNYGDHNKAIAMSMQEYLNWSDECGKLF</sequence>
<dbReference type="EMBL" id="JACJQC010000030">
    <property type="protein sequence ID" value="MBD2174396.1"/>
    <property type="molecule type" value="Genomic_DNA"/>
</dbReference>
<evidence type="ECO:0000313" key="2">
    <source>
        <dbReference type="Proteomes" id="UP000638897"/>
    </source>
</evidence>
<comment type="caution">
    <text evidence="1">The sequence shown here is derived from an EMBL/GenBank/DDBJ whole genome shotgun (WGS) entry which is preliminary data.</text>
</comment>
<gene>
    <name evidence="1" type="ORF">H6F81_24685</name>
</gene>
<dbReference type="Proteomes" id="UP000638897">
    <property type="component" value="Unassembled WGS sequence"/>
</dbReference>
<name>A0ABR7ZQB1_ANACY</name>